<feature type="region of interest" description="Disordered" evidence="1">
    <location>
        <begin position="27"/>
        <end position="48"/>
    </location>
</feature>
<sequence length="95" mass="10664">RPSQSSYWNPQVQHTYIEVDSCESIDHQNHKNSLENNHEPSSSIESSKKPLPFKHWILSTGLSSSMYGVATAVSFWNDGNWVAIGFNTGNVIDNL</sequence>
<protein>
    <submittedName>
        <fullName evidence="4">WD_REPEATS_REGION domain-containing protein</fullName>
    </submittedName>
</protein>
<evidence type="ECO:0000313" key="2">
    <source>
        <dbReference type="EMBL" id="VDP81541.1"/>
    </source>
</evidence>
<organism evidence="4">
    <name type="scientific">Schistosoma curassoni</name>
    <dbReference type="NCBI Taxonomy" id="6186"/>
    <lineage>
        <taxon>Eukaryota</taxon>
        <taxon>Metazoa</taxon>
        <taxon>Spiralia</taxon>
        <taxon>Lophotrochozoa</taxon>
        <taxon>Platyhelminthes</taxon>
        <taxon>Trematoda</taxon>
        <taxon>Digenea</taxon>
        <taxon>Strigeidida</taxon>
        <taxon>Schistosomatoidea</taxon>
        <taxon>Schistosomatidae</taxon>
        <taxon>Schistosoma</taxon>
    </lineage>
</organism>
<reference evidence="4" key="1">
    <citation type="submission" date="2016-06" db="UniProtKB">
        <authorList>
            <consortium name="WormBaseParasite"/>
        </authorList>
    </citation>
    <scope>IDENTIFICATION</scope>
</reference>
<evidence type="ECO:0000313" key="4">
    <source>
        <dbReference type="WBParaSite" id="SCUD_0002313201-mRNA-1"/>
    </source>
</evidence>
<evidence type="ECO:0000313" key="3">
    <source>
        <dbReference type="Proteomes" id="UP000279833"/>
    </source>
</evidence>
<proteinExistence type="predicted"/>
<name>A0A183L709_9TREM</name>
<reference evidence="2 3" key="2">
    <citation type="submission" date="2018-11" db="EMBL/GenBank/DDBJ databases">
        <authorList>
            <consortium name="Pathogen Informatics"/>
        </authorList>
    </citation>
    <scope>NUCLEOTIDE SEQUENCE [LARGE SCALE GENOMIC DNA]</scope>
    <source>
        <strain evidence="2">Dakar</strain>
        <strain evidence="3">Dakar, Senegal</strain>
    </source>
</reference>
<keyword evidence="3" id="KW-1185">Reference proteome</keyword>
<dbReference type="EMBL" id="UZAK01052297">
    <property type="protein sequence ID" value="VDP81541.1"/>
    <property type="molecule type" value="Genomic_DNA"/>
</dbReference>
<feature type="compositionally biased region" description="Basic and acidic residues" evidence="1">
    <location>
        <begin position="27"/>
        <end position="38"/>
    </location>
</feature>
<gene>
    <name evidence="2" type="ORF">SCUD_LOCUS23128</name>
</gene>
<accession>A0A183L709</accession>
<dbReference type="AlphaFoldDB" id="A0A183L709"/>
<evidence type="ECO:0000256" key="1">
    <source>
        <dbReference type="SAM" id="MobiDB-lite"/>
    </source>
</evidence>
<dbReference type="Proteomes" id="UP000279833">
    <property type="component" value="Unassembled WGS sequence"/>
</dbReference>
<dbReference type="WBParaSite" id="SCUD_0002313201-mRNA-1">
    <property type="protein sequence ID" value="SCUD_0002313201-mRNA-1"/>
    <property type="gene ID" value="SCUD_0002313201"/>
</dbReference>